<evidence type="ECO:0000313" key="2">
    <source>
        <dbReference type="EMBL" id="PQM49762.1"/>
    </source>
</evidence>
<evidence type="ECO:0000313" key="4">
    <source>
        <dbReference type="Proteomes" id="UP000238296"/>
    </source>
</evidence>
<proteinExistence type="predicted"/>
<accession>A0A1S1NF16</accession>
<dbReference type="PANTHER" id="PTHR39456">
    <property type="entry name" value="METAL-DEPENDENT HYDROLASE"/>
    <property type="match status" value="1"/>
</dbReference>
<dbReference type="PANTHER" id="PTHR39456:SF1">
    <property type="entry name" value="METAL-DEPENDENT HYDROLASE"/>
    <property type="match status" value="1"/>
</dbReference>
<dbReference type="EMBL" id="MLQM01000139">
    <property type="protein sequence ID" value="OHU98639.1"/>
    <property type="molecule type" value="Genomic_DNA"/>
</dbReference>
<organism evidence="1 3">
    <name type="scientific">Mycobacterium talmoniae</name>
    <dbReference type="NCBI Taxonomy" id="1858794"/>
    <lineage>
        <taxon>Bacteria</taxon>
        <taxon>Bacillati</taxon>
        <taxon>Actinomycetota</taxon>
        <taxon>Actinomycetes</taxon>
        <taxon>Mycobacteriales</taxon>
        <taxon>Mycobacteriaceae</taxon>
        <taxon>Mycobacterium</taxon>
    </lineage>
</organism>
<keyword evidence="3" id="KW-1185">Reference proteome</keyword>
<reference evidence="2" key="3">
    <citation type="submission" date="2018-01" db="EMBL/GenBank/DDBJ databases">
        <authorList>
            <person name="Gaut B.S."/>
            <person name="Morton B.R."/>
            <person name="Clegg M.T."/>
            <person name="Duvall M.R."/>
        </authorList>
    </citation>
    <scope>NUCLEOTIDE SEQUENCE</scope>
    <source>
        <strain evidence="2">ATCC BAA-2683</strain>
    </source>
</reference>
<dbReference type="EMBL" id="PPEA01000002">
    <property type="protein sequence ID" value="PQM49762.1"/>
    <property type="molecule type" value="Genomic_DNA"/>
</dbReference>
<reference evidence="2 4" key="2">
    <citation type="journal article" date="2017" name="Int. J. Syst. Evol. Microbiol.">
        <title>Mycobacterium talmoniae sp. nov., a slowly growing mycobacterium isolated from human respiratory samples.</title>
        <authorList>
            <person name="Davidson R.M."/>
            <person name="DeGroote M.A."/>
            <person name="Marola J.L."/>
            <person name="Buss S."/>
            <person name="Jones V."/>
            <person name="McNeil M.R."/>
            <person name="Freifeld A.G."/>
            <person name="Elaine Epperson L."/>
            <person name="Hasan N.A."/>
            <person name="Jackson M."/>
            <person name="Iwen P.C."/>
            <person name="Salfinger M."/>
            <person name="Strong M."/>
        </authorList>
    </citation>
    <scope>NUCLEOTIDE SEQUENCE [LARGE SCALE GENOMIC DNA]</scope>
    <source>
        <strain evidence="2 4">ATCC BAA-2683</strain>
    </source>
</reference>
<reference evidence="1 3" key="1">
    <citation type="submission" date="2016-10" db="EMBL/GenBank/DDBJ databases">
        <title>Genome sequence of Mycobacterium talmonii.</title>
        <authorList>
            <person name="Greninger A.L."/>
            <person name="Elliott B."/>
            <person name="Vasireddy S."/>
            <person name="Vasireddy R."/>
        </authorList>
    </citation>
    <scope>NUCLEOTIDE SEQUENCE [LARGE SCALE GENOMIC DNA]</scope>
    <source>
        <strain evidence="1">MO-5499</strain>
        <strain evidence="3">NE-TNMC-100812</strain>
    </source>
</reference>
<dbReference type="Pfam" id="PF10118">
    <property type="entry name" value="Metal_hydrol"/>
    <property type="match status" value="1"/>
</dbReference>
<evidence type="ECO:0000313" key="1">
    <source>
        <dbReference type="EMBL" id="OHU98639.1"/>
    </source>
</evidence>
<keyword evidence="1" id="KW-0378">Hydrolase</keyword>
<sequence length="308" mass="35805">MAETPPTQELRAFDQGWPTHRRMVRFDWSETPLHWVPDDPFTTHVINVLHLLLPAGERWFIEAVKEAAPLVDDPDLQAAIKPFIQQEAWHAWAHTIVLRHLADQGIDTTAYTDRLDRWLSALGERHERWPQPLRRWWLYRHLADTAALEHFTAVLGQWVIQTRGLDYAGADPTMLDLLRWHGCEEVEHRAVVFDIYQNVCGSYALRALSMLLTAPQFVFWWFAGVRYLMRHDPTHPRAPRWRDWLRAARDYRTPGPWKLLVTTPVRYLRPRHHPQSEGNTAMALAYLEQSPAALAARERAAAASDDDG</sequence>
<dbReference type="Proteomes" id="UP000238296">
    <property type="component" value="Unassembled WGS sequence"/>
</dbReference>
<name>A0A1S1NF16_9MYCO</name>
<dbReference type="AlphaFoldDB" id="A0A1S1NF16"/>
<protein>
    <submittedName>
        <fullName evidence="1">Metal-dependent hydrolase</fullName>
    </submittedName>
</protein>
<evidence type="ECO:0000313" key="3">
    <source>
        <dbReference type="Proteomes" id="UP000179734"/>
    </source>
</evidence>
<dbReference type="Proteomes" id="UP000179734">
    <property type="component" value="Unassembled WGS sequence"/>
</dbReference>
<dbReference type="GO" id="GO:0016787">
    <property type="term" value="F:hydrolase activity"/>
    <property type="evidence" value="ECO:0007669"/>
    <property type="project" value="UniProtKB-KW"/>
</dbReference>
<dbReference type="RefSeq" id="WP_071028779.1">
    <property type="nucleotide sequence ID" value="NZ_MLQM01000139.1"/>
</dbReference>
<dbReference type="PIRSF" id="PIRSF007580">
    <property type="entry name" value="UCP07580"/>
    <property type="match status" value="1"/>
</dbReference>
<dbReference type="InterPro" id="IPR016516">
    <property type="entry name" value="UCP07580"/>
</dbReference>
<gene>
    <name evidence="1" type="ORF">BKN37_20310</name>
    <name evidence="2" type="ORF">C1Y40_00010</name>
</gene>
<comment type="caution">
    <text evidence="1">The sequence shown here is derived from an EMBL/GenBank/DDBJ whole genome shotgun (WGS) entry which is preliminary data.</text>
</comment>